<gene>
    <name evidence="2" type="ORF">ACFSX3_07860</name>
</gene>
<dbReference type="Proteomes" id="UP001597448">
    <property type="component" value="Unassembled WGS sequence"/>
</dbReference>
<sequence>MMVKIVKRALSVCLIVVLASGLSMLTTAYVVNTYIQSVLASFDIKLDGPGPGIGGFVKSMTGMGGSGATSKENSKAASSEPKNSTKEADSSKVDGEKKDSSGGKSGNIQEKPVDETVPDNALPVMGQAAAGEEQSARGQDQNLVMTPEAMNELKENLPANEKSNIFNILMNKLPQEEMIKISAALEGGLTESEVTELQGIIEKYVDKDEYKALMKMLTPDNQGTNQN</sequence>
<protein>
    <recommendedName>
        <fullName evidence="4">Magnesium transporter MgtE intracellular domain-containing protein</fullName>
    </recommendedName>
</protein>
<evidence type="ECO:0008006" key="4">
    <source>
        <dbReference type="Google" id="ProtNLM"/>
    </source>
</evidence>
<dbReference type="RefSeq" id="WP_379258515.1">
    <property type="nucleotide sequence ID" value="NZ_JBHSVQ010000001.1"/>
</dbReference>
<evidence type="ECO:0000313" key="2">
    <source>
        <dbReference type="EMBL" id="MFD2409781.1"/>
    </source>
</evidence>
<evidence type="ECO:0000256" key="1">
    <source>
        <dbReference type="SAM" id="MobiDB-lite"/>
    </source>
</evidence>
<accession>A0ABW5F697</accession>
<organism evidence="2 3">
    <name type="scientific">Paenibacillus rhizoplanae</name>
    <dbReference type="NCBI Taxonomy" id="1917181"/>
    <lineage>
        <taxon>Bacteria</taxon>
        <taxon>Bacillati</taxon>
        <taxon>Bacillota</taxon>
        <taxon>Bacilli</taxon>
        <taxon>Bacillales</taxon>
        <taxon>Paenibacillaceae</taxon>
        <taxon>Paenibacillus</taxon>
    </lineage>
</organism>
<reference evidence="3" key="1">
    <citation type="journal article" date="2019" name="Int. J. Syst. Evol. Microbiol.">
        <title>The Global Catalogue of Microorganisms (GCM) 10K type strain sequencing project: providing services to taxonomists for standard genome sequencing and annotation.</title>
        <authorList>
            <consortium name="The Broad Institute Genomics Platform"/>
            <consortium name="The Broad Institute Genome Sequencing Center for Infectious Disease"/>
            <person name="Wu L."/>
            <person name="Ma J."/>
        </authorList>
    </citation>
    <scope>NUCLEOTIDE SEQUENCE [LARGE SCALE GENOMIC DNA]</scope>
    <source>
        <strain evidence="3">CCM 8725</strain>
    </source>
</reference>
<proteinExistence type="predicted"/>
<feature type="region of interest" description="Disordered" evidence="1">
    <location>
        <begin position="64"/>
        <end position="119"/>
    </location>
</feature>
<comment type="caution">
    <text evidence="2">The sequence shown here is derived from an EMBL/GenBank/DDBJ whole genome shotgun (WGS) entry which is preliminary data.</text>
</comment>
<evidence type="ECO:0000313" key="3">
    <source>
        <dbReference type="Proteomes" id="UP001597448"/>
    </source>
</evidence>
<name>A0ABW5F697_9BACL</name>
<feature type="compositionally biased region" description="Basic and acidic residues" evidence="1">
    <location>
        <begin position="83"/>
        <end position="101"/>
    </location>
</feature>
<dbReference type="EMBL" id="JBHUKY010000019">
    <property type="protein sequence ID" value="MFD2409781.1"/>
    <property type="molecule type" value="Genomic_DNA"/>
</dbReference>
<keyword evidence="3" id="KW-1185">Reference proteome</keyword>